<accession>A0A1R4HSI8</accession>
<name>A0A1R4HSI8_9GAMM</name>
<gene>
    <name evidence="1" type="ORF">CZ787_03870</name>
</gene>
<reference evidence="1 2" key="1">
    <citation type="submission" date="2017-02" db="EMBL/GenBank/DDBJ databases">
        <authorList>
            <person name="Dridi B."/>
        </authorList>
    </citation>
    <scope>NUCLEOTIDE SEQUENCE [LARGE SCALE GENOMIC DNA]</scope>
    <source>
        <strain evidence="1 2">JB380</strain>
    </source>
</reference>
<dbReference type="EMBL" id="FUKM01000014">
    <property type="protein sequence ID" value="SJN10520.1"/>
    <property type="molecule type" value="Genomic_DNA"/>
</dbReference>
<dbReference type="AlphaFoldDB" id="A0A1R4HSI8"/>
<proteinExistence type="predicted"/>
<protein>
    <submittedName>
        <fullName evidence="1">Uncharacterized protein</fullName>
    </submittedName>
</protein>
<evidence type="ECO:0000313" key="2">
    <source>
        <dbReference type="Proteomes" id="UP000196331"/>
    </source>
</evidence>
<dbReference type="Proteomes" id="UP000196331">
    <property type="component" value="Unassembled WGS sequence"/>
</dbReference>
<comment type="caution">
    <text evidence="1">The sequence shown here is derived from an EMBL/GenBank/DDBJ whole genome shotgun (WGS) entry which is preliminary data.</text>
</comment>
<sequence length="37" mass="4123">MNYPMPSDENGRLKALYELELLDTPMSPSSIALLALQ</sequence>
<organism evidence="1 2">
    <name type="scientific">Halomonas citrativorans</name>
    <dbReference type="NCBI Taxonomy" id="2742612"/>
    <lineage>
        <taxon>Bacteria</taxon>
        <taxon>Pseudomonadati</taxon>
        <taxon>Pseudomonadota</taxon>
        <taxon>Gammaproteobacteria</taxon>
        <taxon>Oceanospirillales</taxon>
        <taxon>Halomonadaceae</taxon>
        <taxon>Halomonas</taxon>
    </lineage>
</organism>
<evidence type="ECO:0000313" key="1">
    <source>
        <dbReference type="EMBL" id="SJN10520.1"/>
    </source>
</evidence>